<comment type="caution">
    <text evidence="2">The sequence shown here is derived from an EMBL/GenBank/DDBJ whole genome shotgun (WGS) entry which is preliminary data.</text>
</comment>
<evidence type="ECO:0000313" key="2">
    <source>
        <dbReference type="EMBL" id="RAK56978.1"/>
    </source>
</evidence>
<evidence type="ECO:0000256" key="1">
    <source>
        <dbReference type="SAM" id="MobiDB-lite"/>
    </source>
</evidence>
<dbReference type="AlphaFoldDB" id="A0A328AVM8"/>
<dbReference type="RefSeq" id="WP_111513430.1">
    <property type="nucleotide sequence ID" value="NZ_QFYR01000001.1"/>
</dbReference>
<keyword evidence="3" id="KW-1185">Reference proteome</keyword>
<accession>A0A328AVM8</accession>
<dbReference type="Proteomes" id="UP000249725">
    <property type="component" value="Unassembled WGS sequence"/>
</dbReference>
<feature type="region of interest" description="Disordered" evidence="1">
    <location>
        <begin position="253"/>
        <end position="298"/>
    </location>
</feature>
<protein>
    <submittedName>
        <fullName evidence="2">Uncharacterized protein</fullName>
    </submittedName>
</protein>
<proteinExistence type="predicted"/>
<reference evidence="3" key="1">
    <citation type="submission" date="2018-05" db="EMBL/GenBank/DDBJ databases">
        <authorList>
            <person name="Li X."/>
        </authorList>
    </citation>
    <scope>NUCLEOTIDE SEQUENCE [LARGE SCALE GENOMIC DNA]</scope>
    <source>
        <strain evidence="3">YIM 73061</strain>
    </source>
</reference>
<evidence type="ECO:0000313" key="3">
    <source>
        <dbReference type="Proteomes" id="UP000249725"/>
    </source>
</evidence>
<gene>
    <name evidence="2" type="ORF">DJ018_03155</name>
</gene>
<dbReference type="OrthoDB" id="7181042at2"/>
<dbReference type="EMBL" id="QFYR01000001">
    <property type="protein sequence ID" value="RAK56978.1"/>
    <property type="molecule type" value="Genomic_DNA"/>
</dbReference>
<sequence length="454" mass="47314">MGDILPFVAKVRSSGDWTPGERARLEELAERFADMADGVEVVFGATDEGDPWCVVKDFQDEILVHVARIGGKFVIHYALDDALSEGADLPTLLAERLAWEEDDEFERESVVVPFSRRAQSLLALIIATAFFYETAHLGRDEEAEPASGRDVFGDDAGAFLFGHSPDLFESSASHFGTKAAGLLGVGAAIAWPSRSFAASSVEDPAPVAGPAAGWSPGGPDHGFDTPLADPALLQPTHGAEEARPAALVMAEFEPSQATASWRSATDPQGPSISQNPTDTGPGVESLAGGGGGARQMLTEGGAGADRLDLSPRSVAAGGAGGDEFVARKQEDAGPGSLMGVIADFRPEEGDRLVNAFGMKVQVLGENATSTTLTAVPGVLLTSGKPSGGPMVVNGRQVDVDVDFDGKVDGFVVLVNYTGRSLITAKADELPQAIPHEAAESVNVLAGHTLDHYDL</sequence>
<name>A0A328AVM8_9CAUL</name>
<feature type="compositionally biased region" description="Polar residues" evidence="1">
    <location>
        <begin position="255"/>
        <end position="278"/>
    </location>
</feature>
<organism evidence="2 3">
    <name type="scientific">Phenylobacterium deserti</name>
    <dbReference type="NCBI Taxonomy" id="1914756"/>
    <lineage>
        <taxon>Bacteria</taxon>
        <taxon>Pseudomonadati</taxon>
        <taxon>Pseudomonadota</taxon>
        <taxon>Alphaproteobacteria</taxon>
        <taxon>Caulobacterales</taxon>
        <taxon>Caulobacteraceae</taxon>
        <taxon>Phenylobacterium</taxon>
    </lineage>
</organism>